<dbReference type="Gene3D" id="1.20.1250.20">
    <property type="entry name" value="MFS general substrate transporter like domains"/>
    <property type="match status" value="1"/>
</dbReference>
<dbReference type="InterPro" id="IPR011701">
    <property type="entry name" value="MFS"/>
</dbReference>
<evidence type="ECO:0000256" key="5">
    <source>
        <dbReference type="ARBA" id="ARBA00022597"/>
    </source>
</evidence>
<gene>
    <name evidence="12" type="ORF">POM88_042559</name>
</gene>
<keyword evidence="9 11" id="KW-0472">Membrane</keyword>
<feature type="transmembrane region" description="Helical" evidence="11">
    <location>
        <begin position="349"/>
        <end position="372"/>
    </location>
</feature>
<keyword evidence="5" id="KW-0762">Sugar transport</keyword>
<evidence type="ECO:0000256" key="9">
    <source>
        <dbReference type="ARBA" id="ARBA00023136"/>
    </source>
</evidence>
<proteinExistence type="inferred from homology"/>
<dbReference type="InterPro" id="IPR036259">
    <property type="entry name" value="MFS_trans_sf"/>
</dbReference>
<dbReference type="GO" id="GO:0008506">
    <property type="term" value="F:sucrose:proton symporter activity"/>
    <property type="evidence" value="ECO:0007669"/>
    <property type="project" value="TreeGrafter"/>
</dbReference>
<protein>
    <submittedName>
        <fullName evidence="12">Sucrose transporter</fullName>
    </submittedName>
</protein>
<feature type="transmembrane region" description="Helical" evidence="11">
    <location>
        <begin position="384"/>
        <end position="407"/>
    </location>
</feature>
<name>A0AAD8HHZ0_9APIA</name>
<reference evidence="12" key="2">
    <citation type="submission" date="2023-05" db="EMBL/GenBank/DDBJ databases">
        <authorList>
            <person name="Schelkunov M.I."/>
        </authorList>
    </citation>
    <scope>NUCLEOTIDE SEQUENCE</scope>
    <source>
        <strain evidence="12">Hsosn_3</strain>
        <tissue evidence="12">Leaf</tissue>
    </source>
</reference>
<dbReference type="NCBIfam" id="TIGR01301">
    <property type="entry name" value="GPH_sucrose"/>
    <property type="match status" value="1"/>
</dbReference>
<evidence type="ECO:0000256" key="1">
    <source>
        <dbReference type="ARBA" id="ARBA00004141"/>
    </source>
</evidence>
<evidence type="ECO:0000313" key="13">
    <source>
        <dbReference type="Proteomes" id="UP001237642"/>
    </source>
</evidence>
<comment type="subcellular location">
    <subcellularLocation>
        <location evidence="1">Membrane</location>
        <topology evidence="1">Multi-pass membrane protein</topology>
    </subcellularLocation>
</comment>
<evidence type="ECO:0000313" key="12">
    <source>
        <dbReference type="EMBL" id="KAK1366998.1"/>
    </source>
</evidence>
<comment type="caution">
    <text evidence="12">The sequence shown here is derived from an EMBL/GenBank/DDBJ whole genome shotgun (WGS) entry which is preliminary data.</text>
</comment>
<organism evidence="12 13">
    <name type="scientific">Heracleum sosnowskyi</name>
    <dbReference type="NCBI Taxonomy" id="360622"/>
    <lineage>
        <taxon>Eukaryota</taxon>
        <taxon>Viridiplantae</taxon>
        <taxon>Streptophyta</taxon>
        <taxon>Embryophyta</taxon>
        <taxon>Tracheophyta</taxon>
        <taxon>Spermatophyta</taxon>
        <taxon>Magnoliopsida</taxon>
        <taxon>eudicotyledons</taxon>
        <taxon>Gunneridae</taxon>
        <taxon>Pentapetalae</taxon>
        <taxon>asterids</taxon>
        <taxon>campanulids</taxon>
        <taxon>Apiales</taxon>
        <taxon>Apiaceae</taxon>
        <taxon>Apioideae</taxon>
        <taxon>apioid superclade</taxon>
        <taxon>Tordylieae</taxon>
        <taxon>Tordyliinae</taxon>
        <taxon>Heracleum</taxon>
    </lineage>
</organism>
<dbReference type="Proteomes" id="UP001237642">
    <property type="component" value="Unassembled WGS sequence"/>
</dbReference>
<feature type="transmembrane region" description="Helical" evidence="11">
    <location>
        <begin position="51"/>
        <end position="68"/>
    </location>
</feature>
<evidence type="ECO:0000256" key="7">
    <source>
        <dbReference type="ARBA" id="ARBA00022847"/>
    </source>
</evidence>
<sequence length="489" mass="53122">MNSQSNQVEKNRHKIPLRKLLSVASIATGLQFGWAQSSLLTPYVQELGIPHAWASIIWLFGPLSGLLVQPLVGHLSDRCTSKFGRRRPFIIVEVVLIILAVVVIGHSADIGWLLGDKGESKSRAIVAFFIGFWLFDVANNSALGSCRALLADLSGKDHRRTQVAFSYFSMFLALGNVLGYATGAYSGLYKFFGLTITSTCAINCSNLKAAFYIDIVFTVLTSYICISAGQEQPLVSSHEYTPLPEDDPEQPRHTKETFLFEMFGTLRFLPAAVWMILLLMSLTMIGWYPFLFYNTDWMGREIYGGNPKEGENYSNGVRMGAFGLLLNSVVVGVTSVLTEKLCQKWGSGFIWGLSNIVMGLCYVSMIIVSLIVKNMEYGTGPTSSGFIIAALIIFAILGIPLGITYSVPFALISTQIESLGLGQGLSMGVLNLAIVIPRVIVSVVSGPWDQLFGGGNSPAFAVAAVSAFASGLVALFAMPKCFVKKPSHQ</sequence>
<evidence type="ECO:0000256" key="6">
    <source>
        <dbReference type="ARBA" id="ARBA00022692"/>
    </source>
</evidence>
<feature type="transmembrane region" description="Helical" evidence="11">
    <location>
        <begin position="89"/>
        <end position="112"/>
    </location>
</feature>
<evidence type="ECO:0000256" key="8">
    <source>
        <dbReference type="ARBA" id="ARBA00022989"/>
    </source>
</evidence>
<evidence type="ECO:0000256" key="10">
    <source>
        <dbReference type="ARBA" id="ARBA00044504"/>
    </source>
</evidence>
<comment type="similarity">
    <text evidence="10">Belongs to the major facilitator superfamily. Phosphate:H(+) symporter (TC 2.A.1.9) family.</text>
</comment>
<keyword evidence="4" id="KW-0813">Transport</keyword>
<dbReference type="AlphaFoldDB" id="A0AAD8HHZ0"/>
<dbReference type="EMBL" id="JAUIZM010000009">
    <property type="protein sequence ID" value="KAK1366998.1"/>
    <property type="molecule type" value="Genomic_DNA"/>
</dbReference>
<keyword evidence="6 11" id="KW-0812">Transmembrane</keyword>
<feature type="transmembrane region" description="Helical" evidence="11">
    <location>
        <begin position="460"/>
        <end position="478"/>
    </location>
</feature>
<evidence type="ECO:0000256" key="2">
    <source>
        <dbReference type="ARBA" id="ARBA00004914"/>
    </source>
</evidence>
<dbReference type="GO" id="GO:0005773">
    <property type="term" value="C:vacuole"/>
    <property type="evidence" value="ECO:0007669"/>
    <property type="project" value="TreeGrafter"/>
</dbReference>
<dbReference type="InterPro" id="IPR005989">
    <property type="entry name" value="Suc_symporter_pln"/>
</dbReference>
<feature type="transmembrane region" description="Helical" evidence="11">
    <location>
        <begin position="164"/>
        <end position="189"/>
    </location>
</feature>
<dbReference type="CDD" id="cd17313">
    <property type="entry name" value="MFS_SLC45_SUC"/>
    <property type="match status" value="1"/>
</dbReference>
<evidence type="ECO:0000256" key="3">
    <source>
        <dbReference type="ARBA" id="ARBA00007134"/>
    </source>
</evidence>
<comment type="pathway">
    <text evidence="2">Glycan biosynthesis; sucrose metabolism.</text>
</comment>
<dbReference type="GO" id="GO:0005886">
    <property type="term" value="C:plasma membrane"/>
    <property type="evidence" value="ECO:0007669"/>
    <property type="project" value="InterPro"/>
</dbReference>
<dbReference type="SUPFAM" id="SSF103473">
    <property type="entry name" value="MFS general substrate transporter"/>
    <property type="match status" value="1"/>
</dbReference>
<keyword evidence="7" id="KW-0769">Symport</keyword>
<keyword evidence="8 11" id="KW-1133">Transmembrane helix</keyword>
<keyword evidence="13" id="KW-1185">Reference proteome</keyword>
<dbReference type="Pfam" id="PF07690">
    <property type="entry name" value="MFS_1"/>
    <property type="match status" value="1"/>
</dbReference>
<feature type="transmembrane region" description="Helical" evidence="11">
    <location>
        <begin position="419"/>
        <end position="440"/>
    </location>
</feature>
<feature type="transmembrane region" description="Helical" evidence="11">
    <location>
        <begin position="124"/>
        <end position="143"/>
    </location>
</feature>
<comment type="similarity">
    <text evidence="3">Belongs to the glycoside-pentoside-hexuronide (GPH) cation symporter transporter (TC 2.A.2.4) family.</text>
</comment>
<dbReference type="PANTHER" id="PTHR19432:SF90">
    <property type="entry name" value="SUCROSE TRANSPORT PROTEIN SUC4"/>
    <property type="match status" value="1"/>
</dbReference>
<evidence type="ECO:0000256" key="11">
    <source>
        <dbReference type="SAM" id="Phobius"/>
    </source>
</evidence>
<evidence type="ECO:0000256" key="4">
    <source>
        <dbReference type="ARBA" id="ARBA00022448"/>
    </source>
</evidence>
<accession>A0AAD8HHZ0</accession>
<feature type="transmembrane region" description="Helical" evidence="11">
    <location>
        <begin position="268"/>
        <end position="290"/>
    </location>
</feature>
<dbReference type="PANTHER" id="PTHR19432">
    <property type="entry name" value="SUGAR TRANSPORTER"/>
    <property type="match status" value="1"/>
</dbReference>
<reference evidence="12" key="1">
    <citation type="submission" date="2023-02" db="EMBL/GenBank/DDBJ databases">
        <title>Genome of toxic invasive species Heracleum sosnowskyi carries increased number of genes despite the absence of recent whole-genome duplications.</title>
        <authorList>
            <person name="Schelkunov M."/>
            <person name="Shtratnikova V."/>
            <person name="Makarenko M."/>
            <person name="Klepikova A."/>
            <person name="Omelchenko D."/>
            <person name="Novikova G."/>
            <person name="Obukhova E."/>
            <person name="Bogdanov V."/>
            <person name="Penin A."/>
            <person name="Logacheva M."/>
        </authorList>
    </citation>
    <scope>NUCLEOTIDE SEQUENCE</scope>
    <source>
        <strain evidence="12">Hsosn_3</strain>
        <tissue evidence="12">Leaf</tissue>
    </source>
</reference>